<dbReference type="AlphaFoldDB" id="A0A516H7B6"/>
<dbReference type="CDD" id="cd06329">
    <property type="entry name" value="PBP1_SBP-like"/>
    <property type="match status" value="1"/>
</dbReference>
<dbReference type="Proteomes" id="UP000317496">
    <property type="component" value="Chromosome"/>
</dbReference>
<dbReference type="OrthoDB" id="9768099at2"/>
<evidence type="ECO:0000256" key="3">
    <source>
        <dbReference type="ARBA" id="ARBA00022970"/>
    </source>
</evidence>
<dbReference type="SUPFAM" id="SSF53822">
    <property type="entry name" value="Periplasmic binding protein-like I"/>
    <property type="match status" value="1"/>
</dbReference>
<feature type="domain" description="Leucine-binding protein" evidence="5">
    <location>
        <begin position="23"/>
        <end position="361"/>
    </location>
</feature>
<keyword evidence="7" id="KW-1185">Reference proteome</keyword>
<name>A0A516H7B6_9PROT</name>
<dbReference type="KEGG" id="fer:FNB15_05175"/>
<evidence type="ECO:0000313" key="6">
    <source>
        <dbReference type="EMBL" id="QDO99640.1"/>
    </source>
</evidence>
<dbReference type="InterPro" id="IPR028081">
    <property type="entry name" value="Leu-bd"/>
</dbReference>
<dbReference type="Gene3D" id="3.40.50.2300">
    <property type="match status" value="2"/>
</dbReference>
<evidence type="ECO:0000256" key="4">
    <source>
        <dbReference type="SAM" id="SignalP"/>
    </source>
</evidence>
<keyword evidence="2 4" id="KW-0732">Signal</keyword>
<dbReference type="GO" id="GO:0006865">
    <property type="term" value="P:amino acid transport"/>
    <property type="evidence" value="ECO:0007669"/>
    <property type="project" value="UniProtKB-KW"/>
</dbReference>
<feature type="signal peptide" evidence="4">
    <location>
        <begin position="1"/>
        <end position="20"/>
    </location>
</feature>
<sequence length="403" mass="43396">MRILAFAAVLFTAATSYAQAQVPVRIAFIDPLSGPAAAVTENALNHLRVMGERLSGKDARYEITGFDNKLNAQEAIIQAQKAIDAGIRIFIAGNSSAAAGALNEFVAKHNERNPQQAVLFLNISAIDPALTNDKCSPAHFRFDAHADMKMLALVKFIATQPQIKRVYLINQDYSFGQAVRAAALAMLKQHRPDIEVVGDELHPLAKINDFSPYVAKIKASNADSVITGNWGNDLALLLKSAADANLQTGWYTYYASGIGSPTAVRQTGLAHRVFAVIEGHSNMQMSDGLDADYRARYGGSFNVPRARLLMDMLHDAVVKAKSAEPKALAAALSGASRATMYGGTATMRASDHQVLQDLYVTSFGPLEGSMKFDEEKTGWGWKTAGVVKAAETALPTSCRMAAF</sequence>
<reference evidence="6 7" key="1">
    <citation type="submission" date="2019-07" db="EMBL/GenBank/DDBJ databases">
        <title>Genome sequencing for Ferrovibrio sp. K5.</title>
        <authorList>
            <person name="Park S.-J."/>
        </authorList>
    </citation>
    <scope>NUCLEOTIDE SEQUENCE [LARGE SCALE GENOMIC DNA]</scope>
    <source>
        <strain evidence="6 7">K5</strain>
    </source>
</reference>
<keyword evidence="3" id="KW-0029">Amino-acid transport</keyword>
<dbReference type="InterPro" id="IPR028082">
    <property type="entry name" value="Peripla_BP_I"/>
</dbReference>
<dbReference type="InterPro" id="IPR051010">
    <property type="entry name" value="BCAA_transport"/>
</dbReference>
<evidence type="ECO:0000313" key="7">
    <source>
        <dbReference type="Proteomes" id="UP000317496"/>
    </source>
</evidence>
<dbReference type="PANTHER" id="PTHR30483">
    <property type="entry name" value="LEUCINE-SPECIFIC-BINDING PROTEIN"/>
    <property type="match status" value="1"/>
</dbReference>
<proteinExistence type="inferred from homology"/>
<protein>
    <submittedName>
        <fullName evidence="6">Branched-chain amino acid ABC transporter substrate-binding protein</fullName>
    </submittedName>
</protein>
<evidence type="ECO:0000256" key="2">
    <source>
        <dbReference type="ARBA" id="ARBA00022729"/>
    </source>
</evidence>
<dbReference type="EMBL" id="CP041636">
    <property type="protein sequence ID" value="QDO99640.1"/>
    <property type="molecule type" value="Genomic_DNA"/>
</dbReference>
<comment type="similarity">
    <text evidence="1">Belongs to the leucine-binding protein family.</text>
</comment>
<evidence type="ECO:0000256" key="1">
    <source>
        <dbReference type="ARBA" id="ARBA00010062"/>
    </source>
</evidence>
<organism evidence="6 7">
    <name type="scientific">Ferrovibrio terrae</name>
    <dbReference type="NCBI Taxonomy" id="2594003"/>
    <lineage>
        <taxon>Bacteria</taxon>
        <taxon>Pseudomonadati</taxon>
        <taxon>Pseudomonadota</taxon>
        <taxon>Alphaproteobacteria</taxon>
        <taxon>Rhodospirillales</taxon>
        <taxon>Rhodospirillaceae</taxon>
        <taxon>Ferrovibrio</taxon>
    </lineage>
</organism>
<accession>A0A516H7B6</accession>
<feature type="chain" id="PRO_5022178657" evidence="4">
    <location>
        <begin position="21"/>
        <end position="403"/>
    </location>
</feature>
<gene>
    <name evidence="6" type="ORF">FNB15_05175</name>
</gene>
<dbReference type="Pfam" id="PF13458">
    <property type="entry name" value="Peripla_BP_6"/>
    <property type="match status" value="1"/>
</dbReference>
<evidence type="ECO:0000259" key="5">
    <source>
        <dbReference type="Pfam" id="PF13458"/>
    </source>
</evidence>
<dbReference type="PANTHER" id="PTHR30483:SF37">
    <property type="entry name" value="ABC TRANSPORTER SUBSTRATE-BINDING PROTEIN"/>
    <property type="match status" value="1"/>
</dbReference>
<keyword evidence="3" id="KW-0813">Transport</keyword>